<dbReference type="EMBL" id="UYRT01079844">
    <property type="protein sequence ID" value="VDN21495.1"/>
    <property type="molecule type" value="Genomic_DNA"/>
</dbReference>
<organism evidence="3">
    <name type="scientific">Gongylonema pulchrum</name>
    <dbReference type="NCBI Taxonomy" id="637853"/>
    <lineage>
        <taxon>Eukaryota</taxon>
        <taxon>Metazoa</taxon>
        <taxon>Ecdysozoa</taxon>
        <taxon>Nematoda</taxon>
        <taxon>Chromadorea</taxon>
        <taxon>Rhabditida</taxon>
        <taxon>Spirurina</taxon>
        <taxon>Spiruromorpha</taxon>
        <taxon>Spiruroidea</taxon>
        <taxon>Gongylonematidae</taxon>
        <taxon>Gongylonema</taxon>
    </lineage>
</organism>
<dbReference type="AlphaFoldDB" id="A0A183DWD3"/>
<evidence type="ECO:0000313" key="1">
    <source>
        <dbReference type="EMBL" id="VDN21495.1"/>
    </source>
</evidence>
<keyword evidence="2" id="KW-1185">Reference proteome</keyword>
<sequence length="130" mass="14796">MDPQVQAQKGQVVTLANRGKLLLEKSQGKTVLEPKSDCDGNIFWHLLRDHVAGKIAMERTEQDGKTYVKFGEILFDTSGTVTLFQEKDGIRELNVEDVIFYCNVLHSPTYFAYMKKVTEEKKTALRRGDV</sequence>
<reference evidence="3" key="1">
    <citation type="submission" date="2016-06" db="UniProtKB">
        <authorList>
            <consortium name="WormBaseParasite"/>
        </authorList>
    </citation>
    <scope>IDENTIFICATION</scope>
</reference>
<evidence type="ECO:0000313" key="2">
    <source>
        <dbReference type="Proteomes" id="UP000271098"/>
    </source>
</evidence>
<gene>
    <name evidence="1" type="ORF">GPUH_LOCUS13024</name>
</gene>
<dbReference type="WBParaSite" id="GPUH_0001303801-mRNA-1">
    <property type="protein sequence ID" value="GPUH_0001303801-mRNA-1"/>
    <property type="gene ID" value="GPUH_0001303801"/>
</dbReference>
<name>A0A183DWD3_9BILA</name>
<reference evidence="1 2" key="2">
    <citation type="submission" date="2018-11" db="EMBL/GenBank/DDBJ databases">
        <authorList>
            <consortium name="Pathogen Informatics"/>
        </authorList>
    </citation>
    <scope>NUCLEOTIDE SEQUENCE [LARGE SCALE GENOMIC DNA]</scope>
</reference>
<proteinExistence type="predicted"/>
<dbReference type="Proteomes" id="UP000271098">
    <property type="component" value="Unassembled WGS sequence"/>
</dbReference>
<protein>
    <submittedName>
        <fullName evidence="3">BPL_C domain-containing protein</fullName>
    </submittedName>
</protein>
<accession>A0A183DWD3</accession>
<evidence type="ECO:0000313" key="3">
    <source>
        <dbReference type="WBParaSite" id="GPUH_0001303801-mRNA-1"/>
    </source>
</evidence>